<feature type="compositionally biased region" description="Acidic residues" evidence="2">
    <location>
        <begin position="298"/>
        <end position="308"/>
    </location>
</feature>
<keyword evidence="4" id="KW-1185">Reference proteome</keyword>
<protein>
    <recommendedName>
        <fullName evidence="5">Polymer-forming cytoskeletal protein</fullName>
    </recommendedName>
</protein>
<proteinExistence type="inferred from homology"/>
<dbReference type="PANTHER" id="PTHR35024:SF4">
    <property type="entry name" value="POLYMER-FORMING CYTOSKELETAL PROTEIN"/>
    <property type="match status" value="1"/>
</dbReference>
<feature type="compositionally biased region" description="Low complexity" evidence="2">
    <location>
        <begin position="277"/>
        <end position="297"/>
    </location>
</feature>
<evidence type="ECO:0000313" key="3">
    <source>
        <dbReference type="EMBL" id="MBK1668100.1"/>
    </source>
</evidence>
<dbReference type="EMBL" id="NRRL01000016">
    <property type="protein sequence ID" value="MBK1668100.1"/>
    <property type="molecule type" value="Genomic_DNA"/>
</dbReference>
<evidence type="ECO:0008006" key="5">
    <source>
        <dbReference type="Google" id="ProtNLM"/>
    </source>
</evidence>
<comment type="caution">
    <text evidence="3">The sequence shown here is derived from an EMBL/GenBank/DDBJ whole genome shotgun (WGS) entry which is preliminary data.</text>
</comment>
<reference evidence="3 4" key="1">
    <citation type="journal article" date="2020" name="Microorganisms">
        <title>Osmotic Adaptation and Compatible Solute Biosynthesis of Phototrophic Bacteria as Revealed from Genome Analyses.</title>
        <authorList>
            <person name="Imhoff J.F."/>
            <person name="Rahn T."/>
            <person name="Kunzel S."/>
            <person name="Keller A."/>
            <person name="Neulinger S.C."/>
        </authorList>
    </citation>
    <scope>NUCLEOTIDE SEQUENCE [LARGE SCALE GENOMIC DNA]</scope>
    <source>
        <strain evidence="3 4">DSM 9895</strain>
    </source>
</reference>
<dbReference type="Proteomes" id="UP001296873">
    <property type="component" value="Unassembled WGS sequence"/>
</dbReference>
<evidence type="ECO:0000256" key="1">
    <source>
        <dbReference type="ARBA" id="ARBA00044755"/>
    </source>
</evidence>
<feature type="region of interest" description="Disordered" evidence="2">
    <location>
        <begin position="182"/>
        <end position="324"/>
    </location>
</feature>
<name>A0ABS1DCH3_9PROT</name>
<dbReference type="Pfam" id="PF04519">
    <property type="entry name" value="Bactofilin"/>
    <property type="match status" value="1"/>
</dbReference>
<dbReference type="PANTHER" id="PTHR35024">
    <property type="entry name" value="HYPOTHETICAL CYTOSOLIC PROTEIN"/>
    <property type="match status" value="1"/>
</dbReference>
<gene>
    <name evidence="3" type="ORF">CKO28_08625</name>
</gene>
<feature type="region of interest" description="Disordered" evidence="2">
    <location>
        <begin position="17"/>
        <end position="66"/>
    </location>
</feature>
<feature type="compositionally biased region" description="Low complexity" evidence="2">
    <location>
        <begin position="193"/>
        <end position="223"/>
    </location>
</feature>
<accession>A0ABS1DCH3</accession>
<sequence>MKEVAVPLTSTFTRIAFAPADPPGGGDASGGPPVQRPLVPGIPSRRVDPNGVVTQQPRHRRPNQQQAARHTVAEEGELVVGQGITVKGGIRNCRRLVVHGTVRATVPARGLEVGPDGVVEGRIEVAEATVAGRFDGDLIVDGPLTVAPGGLVKGRVRYRTLTVEAGGHVSAEIDQIDNAPLPAADASGAHASTVDAGGDPAGAASGTPAAVSPAPVSPAAGDAQAETAPAHASAPEAGDGGTDTSAPEDAVPTEPVAQRDDSGMPPAFNGLGGLTGPAGEPATDTGAADTTAVQADAAADDPAEDADQDAERFYRSLARTSARA</sequence>
<comment type="similarity">
    <text evidence="1">Belongs to the bactofilin family.</text>
</comment>
<evidence type="ECO:0000313" key="4">
    <source>
        <dbReference type="Proteomes" id="UP001296873"/>
    </source>
</evidence>
<dbReference type="InterPro" id="IPR007607">
    <property type="entry name" value="BacA/B"/>
</dbReference>
<evidence type="ECO:0000256" key="2">
    <source>
        <dbReference type="SAM" id="MobiDB-lite"/>
    </source>
</evidence>
<organism evidence="3 4">
    <name type="scientific">Rhodovibrio sodomensis</name>
    <dbReference type="NCBI Taxonomy" id="1088"/>
    <lineage>
        <taxon>Bacteria</taxon>
        <taxon>Pseudomonadati</taxon>
        <taxon>Pseudomonadota</taxon>
        <taxon>Alphaproteobacteria</taxon>
        <taxon>Rhodospirillales</taxon>
        <taxon>Rhodovibrionaceae</taxon>
        <taxon>Rhodovibrio</taxon>
    </lineage>
</organism>